<name>Q5BYQ6_SCHJA</name>
<evidence type="ECO:0000313" key="1">
    <source>
        <dbReference type="EMBL" id="AAX27469.1"/>
    </source>
</evidence>
<protein>
    <submittedName>
        <fullName evidence="1">Uncharacterized protein</fullName>
    </submittedName>
</protein>
<reference evidence="1" key="2">
    <citation type="journal article" date="2006" name="PLoS Pathog.">
        <title>New perspectives on host-parasite interplay by comparative transcriptomic and proteomic analyses of Schistosoma japonicum.</title>
        <authorList>
            <person name="Liu F."/>
            <person name="Lu J."/>
            <person name="Hu W."/>
            <person name="Wang S.Y."/>
            <person name="Cui S.J."/>
            <person name="Chi M."/>
            <person name="Yan Q."/>
            <person name="Wang X.R."/>
            <person name="Song H.D."/>
            <person name="Xu X.N."/>
            <person name="Wang J.J."/>
            <person name="Zhang X.L."/>
            <person name="Zhang X."/>
            <person name="Wang Z.Q."/>
            <person name="Xue C.L."/>
            <person name="Brindley P.J."/>
            <person name="McManus D.P."/>
            <person name="Yang P.Y."/>
            <person name="Feng Z."/>
            <person name="Chen Z."/>
            <person name="Han Z.G."/>
        </authorList>
    </citation>
    <scope>NUCLEOTIDE SEQUENCE</scope>
</reference>
<proteinExistence type="evidence at transcript level"/>
<reference evidence="1" key="1">
    <citation type="submission" date="2005-03" db="EMBL/GenBank/DDBJ databases">
        <authorList>
            <person name="Han Z."/>
        </authorList>
    </citation>
    <scope>NUCLEOTIDE SEQUENCE</scope>
</reference>
<sequence length="42" mass="5166">MISRHSVRHTRLEYEFLYITYILLSTESNPFLSFFEITRKII</sequence>
<dbReference type="EMBL" id="AY811580">
    <property type="protein sequence ID" value="AAX27469.1"/>
    <property type="molecule type" value="mRNA"/>
</dbReference>
<organism evidence="1">
    <name type="scientific">Schistosoma japonicum</name>
    <name type="common">Blood fluke</name>
    <dbReference type="NCBI Taxonomy" id="6182"/>
    <lineage>
        <taxon>Eukaryota</taxon>
        <taxon>Metazoa</taxon>
        <taxon>Spiralia</taxon>
        <taxon>Lophotrochozoa</taxon>
        <taxon>Platyhelminthes</taxon>
        <taxon>Trematoda</taxon>
        <taxon>Digenea</taxon>
        <taxon>Strigeidida</taxon>
        <taxon>Schistosomatoidea</taxon>
        <taxon>Schistosomatidae</taxon>
        <taxon>Schistosoma</taxon>
    </lineage>
</organism>
<dbReference type="AlphaFoldDB" id="Q5BYQ6"/>
<accession>Q5BYQ6</accession>